<dbReference type="AlphaFoldDB" id="A0A478FPN5"/>
<gene>
    <name evidence="2" type="ORF">MHSWG343_03320</name>
</gene>
<name>A0A478FPN5_9MOLU</name>
<evidence type="ECO:0000256" key="1">
    <source>
        <dbReference type="SAM" id="MobiDB-lite"/>
    </source>
</evidence>
<dbReference type="EMBL" id="BIMN01000001">
    <property type="protein sequence ID" value="GCE63343.1"/>
    <property type="molecule type" value="Genomic_DNA"/>
</dbReference>
<accession>A0A478FPN5</accession>
<feature type="compositionally biased region" description="Basic and acidic residues" evidence="1">
    <location>
        <begin position="45"/>
        <end position="65"/>
    </location>
</feature>
<protein>
    <submittedName>
        <fullName evidence="2">Uncharacterized protein</fullName>
    </submittedName>
</protein>
<organism evidence="2 3">
    <name type="scientific">Candidatus Mycoplasma haematohominis</name>
    <dbReference type="NCBI Taxonomy" id="1494318"/>
    <lineage>
        <taxon>Bacteria</taxon>
        <taxon>Bacillati</taxon>
        <taxon>Mycoplasmatota</taxon>
        <taxon>Mollicutes</taxon>
        <taxon>Mycoplasmataceae</taxon>
        <taxon>Mycoplasma</taxon>
    </lineage>
</organism>
<evidence type="ECO:0000313" key="3">
    <source>
        <dbReference type="Proteomes" id="UP000324831"/>
    </source>
</evidence>
<sequence>MKFEILLSSIVILVITAVGLASSSYTKNSASNITNGSEGQIAFSREQKEEKKPTFKKDEVSVGTS</sequence>
<evidence type="ECO:0000313" key="2">
    <source>
        <dbReference type="EMBL" id="GCE63343.1"/>
    </source>
</evidence>
<dbReference type="Proteomes" id="UP000324831">
    <property type="component" value="Unassembled WGS sequence"/>
</dbReference>
<reference evidence="2 3" key="1">
    <citation type="submission" date="2019-01" db="EMBL/GenBank/DDBJ databases">
        <title>Draft genome sequences of Candidatus Mycoplasma haemohominis SWG34-3 identified from a patient with pyrexia, anemia and liver dysfunction.</title>
        <authorList>
            <person name="Sekizuka T."/>
            <person name="Hattori N."/>
            <person name="Katano H."/>
            <person name="Takuma T."/>
            <person name="Ito T."/>
            <person name="Arai N."/>
            <person name="Yanai R."/>
            <person name="Ishii S."/>
            <person name="Miura Y."/>
            <person name="Tokunaga T."/>
            <person name="Watanabe H."/>
            <person name="Nomura N."/>
            <person name="Eguchi J."/>
            <person name="Arai T."/>
            <person name="Hasegawa H."/>
            <person name="Nakamaki T."/>
            <person name="Wakita T."/>
            <person name="Niki Y."/>
            <person name="Kuroda M."/>
        </authorList>
    </citation>
    <scope>NUCLEOTIDE SEQUENCE [LARGE SCALE GENOMIC DNA]</scope>
    <source>
        <strain evidence="2">SWG34-3</strain>
    </source>
</reference>
<comment type="caution">
    <text evidence="2">The sequence shown here is derived from an EMBL/GenBank/DDBJ whole genome shotgun (WGS) entry which is preliminary data.</text>
</comment>
<feature type="region of interest" description="Disordered" evidence="1">
    <location>
        <begin position="36"/>
        <end position="65"/>
    </location>
</feature>
<proteinExistence type="predicted"/>